<keyword evidence="3" id="KW-0809">Transit peptide</keyword>
<feature type="region of interest" description="Disordered" evidence="4">
    <location>
        <begin position="1"/>
        <end position="28"/>
    </location>
</feature>
<gene>
    <name evidence="5" type="ORF">A3770_06p40760</name>
</gene>
<evidence type="ECO:0000313" key="6">
    <source>
        <dbReference type="Proteomes" id="UP000316726"/>
    </source>
</evidence>
<dbReference type="Pfam" id="PF02536">
    <property type="entry name" value="mTERF"/>
    <property type="match status" value="1"/>
</dbReference>
<protein>
    <recommendedName>
        <fullName evidence="7">Mitochondrial transcription termination factor family protein</fullName>
    </recommendedName>
</protein>
<dbReference type="Gene3D" id="1.25.70.10">
    <property type="entry name" value="Transcription termination factor 3, mitochondrial"/>
    <property type="match status" value="1"/>
</dbReference>
<dbReference type="AlphaFoldDB" id="A0A5B8MLP2"/>
<evidence type="ECO:0000256" key="3">
    <source>
        <dbReference type="ARBA" id="ARBA00022946"/>
    </source>
</evidence>
<dbReference type="InterPro" id="IPR003690">
    <property type="entry name" value="MTERF"/>
</dbReference>
<dbReference type="InterPro" id="IPR038538">
    <property type="entry name" value="MTERF_sf"/>
</dbReference>
<sequence length="197" mass="21538">MLGRTSKAPRGVPSANRSTISRGGAGTSWDELGLEMALRSAEASALASSSESGGEVEDEPEFRACVEKVMGLEGGLLDEEESTAALKDAFGWSKQTYWRKSKVEENPSSAELEGRLAVLLDLGLTEAEVVKVVRDFPEFLGCDEELLRKNIEYVGKTFFVRDKALLQTIVRKPAILGNIVDCEGNCVGECNRCWVRF</sequence>
<dbReference type="GO" id="GO:0006353">
    <property type="term" value="P:DNA-templated transcription termination"/>
    <property type="evidence" value="ECO:0007669"/>
    <property type="project" value="UniProtKB-KW"/>
</dbReference>
<keyword evidence="2" id="KW-0805">Transcription regulation</keyword>
<evidence type="ECO:0000256" key="2">
    <source>
        <dbReference type="ARBA" id="ARBA00022472"/>
    </source>
</evidence>
<evidence type="ECO:0008006" key="7">
    <source>
        <dbReference type="Google" id="ProtNLM"/>
    </source>
</evidence>
<organism evidence="5 6">
    <name type="scientific">Chloropicon primus</name>
    <dbReference type="NCBI Taxonomy" id="1764295"/>
    <lineage>
        <taxon>Eukaryota</taxon>
        <taxon>Viridiplantae</taxon>
        <taxon>Chlorophyta</taxon>
        <taxon>Chloropicophyceae</taxon>
        <taxon>Chloropicales</taxon>
        <taxon>Chloropicaceae</taxon>
        <taxon>Chloropicon</taxon>
    </lineage>
</organism>
<evidence type="ECO:0000256" key="4">
    <source>
        <dbReference type="SAM" id="MobiDB-lite"/>
    </source>
</evidence>
<dbReference type="OrthoDB" id="431485at2759"/>
<reference evidence="5 6" key="1">
    <citation type="submission" date="2018-07" db="EMBL/GenBank/DDBJ databases">
        <title>The complete nuclear genome of the prasinophyte Chloropicon primus (CCMP1205).</title>
        <authorList>
            <person name="Pombert J.-F."/>
            <person name="Otis C."/>
            <person name="Turmel M."/>
            <person name="Lemieux C."/>
        </authorList>
    </citation>
    <scope>NUCLEOTIDE SEQUENCE [LARGE SCALE GENOMIC DNA]</scope>
    <source>
        <strain evidence="5 6">CCMP1205</strain>
    </source>
</reference>
<keyword evidence="2" id="KW-0804">Transcription</keyword>
<dbReference type="EMBL" id="CP031039">
    <property type="protein sequence ID" value="QDZ21558.1"/>
    <property type="molecule type" value="Genomic_DNA"/>
</dbReference>
<dbReference type="GO" id="GO:0003676">
    <property type="term" value="F:nucleic acid binding"/>
    <property type="evidence" value="ECO:0007669"/>
    <property type="project" value="InterPro"/>
</dbReference>
<proteinExistence type="inferred from homology"/>
<keyword evidence="6" id="KW-1185">Reference proteome</keyword>
<dbReference type="Proteomes" id="UP000316726">
    <property type="component" value="Chromosome 6"/>
</dbReference>
<name>A0A5B8MLP2_9CHLO</name>
<evidence type="ECO:0000256" key="1">
    <source>
        <dbReference type="ARBA" id="ARBA00007692"/>
    </source>
</evidence>
<evidence type="ECO:0000313" key="5">
    <source>
        <dbReference type="EMBL" id="QDZ21558.1"/>
    </source>
</evidence>
<accession>A0A5B8MLP2</accession>
<comment type="similarity">
    <text evidence="1">Belongs to the mTERF family.</text>
</comment>
<keyword evidence="2" id="KW-0806">Transcription termination</keyword>